<feature type="compositionally biased region" description="Low complexity" evidence="1">
    <location>
        <begin position="78"/>
        <end position="110"/>
    </location>
</feature>
<organism evidence="2 3">
    <name type="scientific">Wolfiporia cocos (strain MD-104)</name>
    <name type="common">Brown rot fungus</name>
    <dbReference type="NCBI Taxonomy" id="742152"/>
    <lineage>
        <taxon>Eukaryota</taxon>
        <taxon>Fungi</taxon>
        <taxon>Dikarya</taxon>
        <taxon>Basidiomycota</taxon>
        <taxon>Agaricomycotina</taxon>
        <taxon>Agaricomycetes</taxon>
        <taxon>Polyporales</taxon>
        <taxon>Phaeolaceae</taxon>
        <taxon>Wolfiporia</taxon>
    </lineage>
</organism>
<evidence type="ECO:0000313" key="3">
    <source>
        <dbReference type="Proteomes" id="UP000218811"/>
    </source>
</evidence>
<dbReference type="OrthoDB" id="527344at2759"/>
<reference evidence="2 3" key="1">
    <citation type="journal article" date="2012" name="Science">
        <title>The Paleozoic origin of enzymatic lignin decomposition reconstructed from 31 fungal genomes.</title>
        <authorList>
            <person name="Floudas D."/>
            <person name="Binder M."/>
            <person name="Riley R."/>
            <person name="Barry K."/>
            <person name="Blanchette R.A."/>
            <person name="Henrissat B."/>
            <person name="Martinez A.T."/>
            <person name="Otillar R."/>
            <person name="Spatafora J.W."/>
            <person name="Yadav J.S."/>
            <person name="Aerts A."/>
            <person name="Benoit I."/>
            <person name="Boyd A."/>
            <person name="Carlson A."/>
            <person name="Copeland A."/>
            <person name="Coutinho P.M."/>
            <person name="de Vries R.P."/>
            <person name="Ferreira P."/>
            <person name="Findley K."/>
            <person name="Foster B."/>
            <person name="Gaskell J."/>
            <person name="Glotzer D."/>
            <person name="Gorecki P."/>
            <person name="Heitman J."/>
            <person name="Hesse C."/>
            <person name="Hori C."/>
            <person name="Igarashi K."/>
            <person name="Jurgens J.A."/>
            <person name="Kallen N."/>
            <person name="Kersten P."/>
            <person name="Kohler A."/>
            <person name="Kuees U."/>
            <person name="Kumar T.K.A."/>
            <person name="Kuo A."/>
            <person name="LaButti K."/>
            <person name="Larrondo L.F."/>
            <person name="Lindquist E."/>
            <person name="Ling A."/>
            <person name="Lombard V."/>
            <person name="Lucas S."/>
            <person name="Lundell T."/>
            <person name="Martin R."/>
            <person name="McLaughlin D.J."/>
            <person name="Morgenstern I."/>
            <person name="Morin E."/>
            <person name="Murat C."/>
            <person name="Nagy L.G."/>
            <person name="Nolan M."/>
            <person name="Ohm R.A."/>
            <person name="Patyshakuliyeva A."/>
            <person name="Rokas A."/>
            <person name="Ruiz-Duenas F.J."/>
            <person name="Sabat G."/>
            <person name="Salamov A."/>
            <person name="Samejima M."/>
            <person name="Schmutz J."/>
            <person name="Slot J.C."/>
            <person name="St John F."/>
            <person name="Stenlid J."/>
            <person name="Sun H."/>
            <person name="Sun S."/>
            <person name="Syed K."/>
            <person name="Tsang A."/>
            <person name="Wiebenga A."/>
            <person name="Young D."/>
            <person name="Pisabarro A."/>
            <person name="Eastwood D.C."/>
            <person name="Martin F."/>
            <person name="Cullen D."/>
            <person name="Grigoriev I.V."/>
            <person name="Hibbett D.S."/>
        </authorList>
    </citation>
    <scope>NUCLEOTIDE SEQUENCE [LARGE SCALE GENOMIC DNA]</scope>
    <source>
        <strain evidence="2 3">MD-104</strain>
    </source>
</reference>
<dbReference type="STRING" id="742152.A0A2H3J9U0"/>
<proteinExistence type="predicted"/>
<dbReference type="AlphaFoldDB" id="A0A2H3J9U0"/>
<feature type="compositionally biased region" description="Low complexity" evidence="1">
    <location>
        <begin position="7"/>
        <end position="20"/>
    </location>
</feature>
<feature type="region of interest" description="Disordered" evidence="1">
    <location>
        <begin position="208"/>
        <end position="233"/>
    </location>
</feature>
<protein>
    <submittedName>
        <fullName evidence="2">Uncharacterized protein</fullName>
    </submittedName>
</protein>
<gene>
    <name evidence="2" type="ORF">WOLCODRAFT_167771</name>
</gene>
<feature type="region of interest" description="Disordered" evidence="1">
    <location>
        <begin position="1"/>
        <end position="23"/>
    </location>
</feature>
<feature type="region of interest" description="Disordered" evidence="1">
    <location>
        <begin position="70"/>
        <end position="119"/>
    </location>
</feature>
<accession>A0A2H3J9U0</accession>
<name>A0A2H3J9U0_WOLCO</name>
<sequence length="233" mass="24570">MPEEVESTSVTSHSGHSPSTITIDAPIHASTHSVHNTLIDPISRLSGTPINDLAGLFTLLHSGLGVAPERASTSARGAPPSRHASRYSARAGSAGSCARRSSSRTRAPQSGCIGGGDGAQERGAQDIACDAAGFWRTIVRVHAFGNPRSGGMVVVDVGPIEHRDPCIGYVIREEPRGLSPATPVPRKIVVLRNTPNLCALVPLIHPTLPRPNEPAANDRRRRRRDRSGEDGGS</sequence>
<evidence type="ECO:0000313" key="2">
    <source>
        <dbReference type="EMBL" id="PCH39032.1"/>
    </source>
</evidence>
<dbReference type="EMBL" id="KB467954">
    <property type="protein sequence ID" value="PCH39032.1"/>
    <property type="molecule type" value="Genomic_DNA"/>
</dbReference>
<keyword evidence="3" id="KW-1185">Reference proteome</keyword>
<dbReference type="Proteomes" id="UP000218811">
    <property type="component" value="Unassembled WGS sequence"/>
</dbReference>
<evidence type="ECO:0000256" key="1">
    <source>
        <dbReference type="SAM" id="MobiDB-lite"/>
    </source>
</evidence>